<dbReference type="Gene3D" id="1.20.120.20">
    <property type="entry name" value="Apolipoprotein"/>
    <property type="match status" value="1"/>
</dbReference>
<evidence type="ECO:0000313" key="2">
    <source>
        <dbReference type="EMBL" id="CAD7083831.1"/>
    </source>
</evidence>
<dbReference type="InParanoid" id="A0A7R8UN29"/>
<dbReference type="Proteomes" id="UP000594454">
    <property type="component" value="Chromosome 3"/>
</dbReference>
<name>A0A7R8UN29_HERIL</name>
<protein>
    <recommendedName>
        <fullName evidence="1">Protein TsetseEP domain-containing protein</fullName>
    </recommendedName>
</protein>
<feature type="domain" description="Protein TsetseEP" evidence="1">
    <location>
        <begin position="112"/>
        <end position="226"/>
    </location>
</feature>
<dbReference type="OMA" id="ECATDIS"/>
<gene>
    <name evidence="2" type="ORF">HERILL_LOCUS6760</name>
</gene>
<dbReference type="AlphaFoldDB" id="A0A7R8UN29"/>
<dbReference type="EMBL" id="LR899011">
    <property type="protein sequence ID" value="CAD7083831.1"/>
    <property type="molecule type" value="Genomic_DNA"/>
</dbReference>
<dbReference type="InterPro" id="IPR007931">
    <property type="entry name" value="TsetseEP"/>
</dbReference>
<sequence>MKARGGSLNKTLAESIKEMKFATILVLGLVAVANAFPQQLWVISNAENIVQNVINQADSDLDLIVNIVKDLTSGTTTKADGIISAAKETVDLAIAGFENTITGLLIEDAAASNCIQENSNSLDNLVDSFEKDVESCSGDLADNINTFKKQVLEDVDDLKSSISQMVDIVAECATDISETLLCTATKAGSIESLISNTLLSAKTAVAAAQQQVVVTVGKIQKCAQKSAEKATDKINQLVANVQQCISEEKEN</sequence>
<evidence type="ECO:0000259" key="1">
    <source>
        <dbReference type="Pfam" id="PF05267"/>
    </source>
</evidence>
<dbReference type="Pfam" id="PF05267">
    <property type="entry name" value="DUF725"/>
    <property type="match status" value="1"/>
</dbReference>
<proteinExistence type="predicted"/>
<reference evidence="2 3" key="1">
    <citation type="submission" date="2020-11" db="EMBL/GenBank/DDBJ databases">
        <authorList>
            <person name="Wallbank WR R."/>
            <person name="Pardo Diaz C."/>
            <person name="Kozak K."/>
            <person name="Martin S."/>
            <person name="Jiggins C."/>
            <person name="Moest M."/>
            <person name="Warren A I."/>
            <person name="Generalovic N T."/>
            <person name="Byers J.R.P. K."/>
            <person name="Montejo-Kovacevich G."/>
            <person name="Yen C E."/>
        </authorList>
    </citation>
    <scope>NUCLEOTIDE SEQUENCE [LARGE SCALE GENOMIC DNA]</scope>
</reference>
<evidence type="ECO:0000313" key="3">
    <source>
        <dbReference type="Proteomes" id="UP000594454"/>
    </source>
</evidence>
<organism evidence="2 3">
    <name type="scientific">Hermetia illucens</name>
    <name type="common">Black soldier fly</name>
    <dbReference type="NCBI Taxonomy" id="343691"/>
    <lineage>
        <taxon>Eukaryota</taxon>
        <taxon>Metazoa</taxon>
        <taxon>Ecdysozoa</taxon>
        <taxon>Arthropoda</taxon>
        <taxon>Hexapoda</taxon>
        <taxon>Insecta</taxon>
        <taxon>Pterygota</taxon>
        <taxon>Neoptera</taxon>
        <taxon>Endopterygota</taxon>
        <taxon>Diptera</taxon>
        <taxon>Brachycera</taxon>
        <taxon>Stratiomyomorpha</taxon>
        <taxon>Stratiomyidae</taxon>
        <taxon>Hermetiinae</taxon>
        <taxon>Hermetia</taxon>
    </lineage>
</organism>
<accession>A0A7R8UN29</accession>
<keyword evidence="3" id="KW-1185">Reference proteome</keyword>